<comment type="similarity">
    <text evidence="1">Belongs to the NmrA-type oxidoreductase family. Isoflavone reductase subfamily.</text>
</comment>
<evidence type="ECO:0000256" key="1">
    <source>
        <dbReference type="ARBA" id="ARBA00005725"/>
    </source>
</evidence>
<dbReference type="GO" id="GO:0016491">
    <property type="term" value="F:oxidoreductase activity"/>
    <property type="evidence" value="ECO:0007669"/>
    <property type="project" value="UniProtKB-KW"/>
</dbReference>
<dbReference type="VEuPathDB" id="FungiDB:P170DRAFT_467944"/>
<evidence type="ECO:0000256" key="2">
    <source>
        <dbReference type="ARBA" id="ARBA00022857"/>
    </source>
</evidence>
<dbReference type="InterPro" id="IPR008030">
    <property type="entry name" value="NmrA-like"/>
</dbReference>
<proteinExistence type="inferred from homology"/>
<dbReference type="OrthoDB" id="10000533at2759"/>
<evidence type="ECO:0000313" key="6">
    <source>
        <dbReference type="Proteomes" id="UP000234275"/>
    </source>
</evidence>
<feature type="domain" description="NmrA-like" evidence="4">
    <location>
        <begin position="3"/>
        <end position="211"/>
    </location>
</feature>
<dbReference type="RefSeq" id="XP_024699522.1">
    <property type="nucleotide sequence ID" value="XM_024852506.1"/>
</dbReference>
<dbReference type="Gene3D" id="3.90.25.10">
    <property type="entry name" value="UDP-galactose 4-epimerase, domain 1"/>
    <property type="match status" value="1"/>
</dbReference>
<dbReference type="EMBL" id="MSFO01000009">
    <property type="protein sequence ID" value="PLB44220.1"/>
    <property type="molecule type" value="Genomic_DNA"/>
</dbReference>
<dbReference type="SUPFAM" id="SSF51735">
    <property type="entry name" value="NAD(P)-binding Rossmann-fold domains"/>
    <property type="match status" value="1"/>
</dbReference>
<dbReference type="InterPro" id="IPR036291">
    <property type="entry name" value="NAD(P)-bd_dom_sf"/>
</dbReference>
<dbReference type="PANTHER" id="PTHR47706">
    <property type="entry name" value="NMRA-LIKE FAMILY PROTEIN"/>
    <property type="match status" value="1"/>
</dbReference>
<protein>
    <submittedName>
        <fullName evidence="5">NAD(P)-binding protein</fullName>
    </submittedName>
</protein>
<evidence type="ECO:0000259" key="4">
    <source>
        <dbReference type="Pfam" id="PF05368"/>
    </source>
</evidence>
<keyword evidence="6" id="KW-1185">Reference proteome</keyword>
<evidence type="ECO:0000256" key="3">
    <source>
        <dbReference type="ARBA" id="ARBA00023002"/>
    </source>
</evidence>
<organism evidence="5 6">
    <name type="scientific">Aspergillus steynii IBT 23096</name>
    <dbReference type="NCBI Taxonomy" id="1392250"/>
    <lineage>
        <taxon>Eukaryota</taxon>
        <taxon>Fungi</taxon>
        <taxon>Dikarya</taxon>
        <taxon>Ascomycota</taxon>
        <taxon>Pezizomycotina</taxon>
        <taxon>Eurotiomycetes</taxon>
        <taxon>Eurotiomycetidae</taxon>
        <taxon>Eurotiales</taxon>
        <taxon>Aspergillaceae</taxon>
        <taxon>Aspergillus</taxon>
        <taxon>Aspergillus subgen. Circumdati</taxon>
    </lineage>
</organism>
<sequence>MVRVVVAGGTGGMSNKSPKEIITAIIESGKHTLTVWTRSANSSKHNLPGVTYEQVNYDDKDDMVKKLQGVHSVLCFISQPTVQIALVDACIAAGVKRYAPNEWAARSNSGSFAYHEKDQVHEYLQEVNRKEKVLEYSLFQPGLFTNYLSAPIQSASYCPIWTNQWDIANRRAIVPAERDWQLSTTTIQDLGKVVAEALAYTGEWPEIGGITGTKTSSSEIIKTAEKIRVLTPELPLGPFKIDEVSTENLRAGKLGASWNPLLPEFETTDPNYDRVKYSEYVVAQIILGGLDGAWSTSDEWNKLLPHLKLTTVEEFLLRYWGDKK</sequence>
<dbReference type="AlphaFoldDB" id="A0A2I2FU97"/>
<accession>A0A2I2FU97</accession>
<dbReference type="PANTHER" id="PTHR47706:SF4">
    <property type="entry name" value="NMRA-LIKE DOMAIN-CONTAINING PROTEIN"/>
    <property type="match status" value="1"/>
</dbReference>
<reference evidence="5 6" key="1">
    <citation type="submission" date="2016-12" db="EMBL/GenBank/DDBJ databases">
        <title>The genomes of Aspergillus section Nigri reveals drivers in fungal speciation.</title>
        <authorList>
            <consortium name="DOE Joint Genome Institute"/>
            <person name="Vesth T.C."/>
            <person name="Nybo J."/>
            <person name="Theobald S."/>
            <person name="Brandl J."/>
            <person name="Frisvad J.C."/>
            <person name="Nielsen K.F."/>
            <person name="Lyhne E.K."/>
            <person name="Kogle M.E."/>
            <person name="Kuo A."/>
            <person name="Riley R."/>
            <person name="Clum A."/>
            <person name="Nolan M."/>
            <person name="Lipzen A."/>
            <person name="Salamov A."/>
            <person name="Henrissat B."/>
            <person name="Wiebenga A."/>
            <person name="De Vries R.P."/>
            <person name="Grigoriev I.V."/>
            <person name="Mortensen U.H."/>
            <person name="Andersen M.R."/>
            <person name="Baker S.E."/>
        </authorList>
    </citation>
    <scope>NUCLEOTIDE SEQUENCE [LARGE SCALE GENOMIC DNA]</scope>
    <source>
        <strain evidence="5 6">IBT 23096</strain>
    </source>
</reference>
<gene>
    <name evidence="5" type="ORF">P170DRAFT_467944</name>
</gene>
<dbReference type="Proteomes" id="UP000234275">
    <property type="component" value="Unassembled WGS sequence"/>
</dbReference>
<comment type="caution">
    <text evidence="5">The sequence shown here is derived from an EMBL/GenBank/DDBJ whole genome shotgun (WGS) entry which is preliminary data.</text>
</comment>
<keyword evidence="2" id="KW-0521">NADP</keyword>
<dbReference type="Pfam" id="PF05368">
    <property type="entry name" value="NmrA"/>
    <property type="match status" value="1"/>
</dbReference>
<dbReference type="InterPro" id="IPR051609">
    <property type="entry name" value="NmrA/Isoflavone_reductase-like"/>
</dbReference>
<name>A0A2I2FU97_9EURO</name>
<dbReference type="GeneID" id="36560204"/>
<dbReference type="Gene3D" id="3.40.50.720">
    <property type="entry name" value="NAD(P)-binding Rossmann-like Domain"/>
    <property type="match status" value="1"/>
</dbReference>
<evidence type="ECO:0000313" key="5">
    <source>
        <dbReference type="EMBL" id="PLB44220.1"/>
    </source>
</evidence>
<keyword evidence="3" id="KW-0560">Oxidoreductase</keyword>